<protein>
    <recommendedName>
        <fullName evidence="4">Pentatricopeptide repeat-containing protein</fullName>
    </recommendedName>
</protein>
<proteinExistence type="predicted"/>
<keyword evidence="1" id="KW-0677">Repeat</keyword>
<dbReference type="Pfam" id="PF01535">
    <property type="entry name" value="PPR"/>
    <property type="match status" value="2"/>
</dbReference>
<gene>
    <name evidence="2" type="ORF">FRX31_004441</name>
</gene>
<reference evidence="2 3" key="1">
    <citation type="submission" date="2020-06" db="EMBL/GenBank/DDBJ databases">
        <title>Transcriptomic and genomic resources for Thalictrum thalictroides and T. hernandezii: Facilitating candidate gene discovery in an emerging model plant lineage.</title>
        <authorList>
            <person name="Arias T."/>
            <person name="Riano-Pachon D.M."/>
            <person name="Di Stilio V.S."/>
        </authorList>
    </citation>
    <scope>NUCLEOTIDE SEQUENCE [LARGE SCALE GENOMIC DNA]</scope>
    <source>
        <strain evidence="3">cv. WT478/WT964</strain>
        <tissue evidence="2">Leaves</tissue>
    </source>
</reference>
<dbReference type="Gene3D" id="1.25.40.10">
    <property type="entry name" value="Tetratricopeptide repeat domain"/>
    <property type="match status" value="1"/>
</dbReference>
<dbReference type="Proteomes" id="UP000554482">
    <property type="component" value="Unassembled WGS sequence"/>
</dbReference>
<dbReference type="InterPro" id="IPR011990">
    <property type="entry name" value="TPR-like_helical_dom_sf"/>
</dbReference>
<dbReference type="AlphaFoldDB" id="A0A7J6XC59"/>
<evidence type="ECO:0000256" key="1">
    <source>
        <dbReference type="ARBA" id="ARBA00022737"/>
    </source>
</evidence>
<dbReference type="InterPro" id="IPR002885">
    <property type="entry name" value="PPR_rpt"/>
</dbReference>
<accession>A0A7J6XC59</accession>
<name>A0A7J6XC59_THATH</name>
<comment type="caution">
    <text evidence="2">The sequence shown here is derived from an EMBL/GenBank/DDBJ whole genome shotgun (WGS) entry which is preliminary data.</text>
</comment>
<dbReference type="OrthoDB" id="185373at2759"/>
<keyword evidence="3" id="KW-1185">Reference proteome</keyword>
<organism evidence="2 3">
    <name type="scientific">Thalictrum thalictroides</name>
    <name type="common">Rue-anemone</name>
    <name type="synonym">Anemone thalictroides</name>
    <dbReference type="NCBI Taxonomy" id="46969"/>
    <lineage>
        <taxon>Eukaryota</taxon>
        <taxon>Viridiplantae</taxon>
        <taxon>Streptophyta</taxon>
        <taxon>Embryophyta</taxon>
        <taxon>Tracheophyta</taxon>
        <taxon>Spermatophyta</taxon>
        <taxon>Magnoliopsida</taxon>
        <taxon>Ranunculales</taxon>
        <taxon>Ranunculaceae</taxon>
        <taxon>Thalictroideae</taxon>
        <taxon>Thalictrum</taxon>
    </lineage>
</organism>
<evidence type="ECO:0008006" key="4">
    <source>
        <dbReference type="Google" id="ProtNLM"/>
    </source>
</evidence>
<evidence type="ECO:0000313" key="3">
    <source>
        <dbReference type="Proteomes" id="UP000554482"/>
    </source>
</evidence>
<evidence type="ECO:0000313" key="2">
    <source>
        <dbReference type="EMBL" id="KAF5205972.1"/>
    </source>
</evidence>
<dbReference type="EMBL" id="JABWDY010003394">
    <property type="protein sequence ID" value="KAF5205972.1"/>
    <property type="molecule type" value="Genomic_DNA"/>
</dbReference>
<sequence length="68" mass="7606">MVSLLGKVGRLDDALDLMDGMPHTKDNFILTSLLQGFTMNGNLSLGLRLVEELRTQYPDDLASYIFCQ</sequence>